<reference evidence="1 2" key="1">
    <citation type="submission" date="2016-06" db="EMBL/GenBank/DDBJ databases">
        <authorList>
            <person name="Kjaerup R.B."/>
            <person name="Dalgaard T.S."/>
            <person name="Juul-Madsen H.R."/>
        </authorList>
    </citation>
    <scope>NUCLEOTIDE SEQUENCE [LARGE SCALE GENOMIC DNA]</scope>
    <source>
        <strain evidence="1">2</strain>
    </source>
</reference>
<proteinExistence type="predicted"/>
<evidence type="ECO:0000313" key="1">
    <source>
        <dbReference type="EMBL" id="SBT08705.1"/>
    </source>
</evidence>
<gene>
    <name evidence="1" type="ORF">PROAA_290018</name>
</gene>
<dbReference type="EMBL" id="FLQY01000212">
    <property type="protein sequence ID" value="SBT08705.1"/>
    <property type="molecule type" value="Genomic_DNA"/>
</dbReference>
<dbReference type="Proteomes" id="UP000199600">
    <property type="component" value="Unassembled WGS sequence"/>
</dbReference>
<sequence length="27" mass="2972">MPMIERYSEGVGVAVGEVQHVHYDVGI</sequence>
<protein>
    <submittedName>
        <fullName evidence="1">Uncharacterized protein</fullName>
    </submittedName>
</protein>
<name>A0A1A8XUH2_9RHOO</name>
<organism evidence="1 2">
    <name type="scientific">Candidatus Propionivibrio aalborgensis</name>
    <dbReference type="NCBI Taxonomy" id="1860101"/>
    <lineage>
        <taxon>Bacteria</taxon>
        <taxon>Pseudomonadati</taxon>
        <taxon>Pseudomonadota</taxon>
        <taxon>Betaproteobacteria</taxon>
        <taxon>Rhodocyclales</taxon>
        <taxon>Rhodocyclaceae</taxon>
        <taxon>Propionivibrio</taxon>
    </lineage>
</organism>
<keyword evidence="2" id="KW-1185">Reference proteome</keyword>
<dbReference type="AlphaFoldDB" id="A0A1A8XUH2"/>
<evidence type="ECO:0000313" key="2">
    <source>
        <dbReference type="Proteomes" id="UP000199600"/>
    </source>
</evidence>
<accession>A0A1A8XUH2</accession>